<comment type="caution">
    <text evidence="1">The sequence shown here is derived from an EMBL/GenBank/DDBJ whole genome shotgun (WGS) entry which is preliminary data.</text>
</comment>
<proteinExistence type="predicted"/>
<protein>
    <submittedName>
        <fullName evidence="1">Uncharacterized protein</fullName>
    </submittedName>
</protein>
<keyword evidence="2" id="KW-1185">Reference proteome</keyword>
<accession>A0A9X1NR94</accession>
<dbReference type="EMBL" id="JAJOZR010000007">
    <property type="protein sequence ID" value="MCD7109727.1"/>
    <property type="molecule type" value="Genomic_DNA"/>
</dbReference>
<sequence length="91" mass="10067">MRITEIQRTTPHPGKAVRALATFDLEFSNDVRLFGLRLMEAPDGRLLVYAPSANGGRRLATFSPALSDKIAELAATELERAQNRHGAYSRN</sequence>
<evidence type="ECO:0000313" key="1">
    <source>
        <dbReference type="EMBL" id="MCD7109727.1"/>
    </source>
</evidence>
<name>A0A9X1NR94_9HYPH</name>
<reference evidence="1" key="1">
    <citation type="submission" date="2021-12" db="EMBL/GenBank/DDBJ databases">
        <authorList>
            <person name="Li Y."/>
        </authorList>
    </citation>
    <scope>NUCLEOTIDE SEQUENCE</scope>
    <source>
        <strain evidence="1">DKSPLA3</strain>
    </source>
</reference>
<gene>
    <name evidence="1" type="ORF">LRX75_11830</name>
</gene>
<evidence type="ECO:0000313" key="2">
    <source>
        <dbReference type="Proteomes" id="UP001139089"/>
    </source>
</evidence>
<dbReference type="AlphaFoldDB" id="A0A9X1NR94"/>
<organism evidence="1 2">
    <name type="scientific">Rhizobium quercicola</name>
    <dbReference type="NCBI Taxonomy" id="2901226"/>
    <lineage>
        <taxon>Bacteria</taxon>
        <taxon>Pseudomonadati</taxon>
        <taxon>Pseudomonadota</taxon>
        <taxon>Alphaproteobacteria</taxon>
        <taxon>Hyphomicrobiales</taxon>
        <taxon>Rhizobiaceae</taxon>
        <taxon>Rhizobium/Agrobacterium group</taxon>
        <taxon>Rhizobium</taxon>
    </lineage>
</organism>
<dbReference type="Proteomes" id="UP001139089">
    <property type="component" value="Unassembled WGS sequence"/>
</dbReference>
<dbReference type="RefSeq" id="WP_231814614.1">
    <property type="nucleotide sequence ID" value="NZ_JAJOZR010000007.1"/>
</dbReference>